<feature type="transmembrane region" description="Helical" evidence="6">
    <location>
        <begin position="121"/>
        <end position="142"/>
    </location>
</feature>
<feature type="transmembrane region" description="Helical" evidence="6">
    <location>
        <begin position="69"/>
        <end position="88"/>
    </location>
</feature>
<keyword evidence="3 6" id="KW-0812">Transmembrane</keyword>
<name>A0ABU9D5K9_9PROT</name>
<evidence type="ECO:0000256" key="1">
    <source>
        <dbReference type="ARBA" id="ARBA00004141"/>
    </source>
</evidence>
<gene>
    <name evidence="7" type="ORF">WOB96_03565</name>
</gene>
<dbReference type="PANTHER" id="PTHR10057:SF0">
    <property type="entry name" value="TRANSLOCATOR PROTEIN"/>
    <property type="match status" value="1"/>
</dbReference>
<protein>
    <submittedName>
        <fullName evidence="7">Tryptophan-rich sensory protein</fullName>
    </submittedName>
</protein>
<dbReference type="EMBL" id="JBBPCO010000002">
    <property type="protein sequence ID" value="MEK8088834.1"/>
    <property type="molecule type" value="Genomic_DNA"/>
</dbReference>
<dbReference type="InterPro" id="IPR004307">
    <property type="entry name" value="TspO_MBR"/>
</dbReference>
<feature type="transmembrane region" description="Helical" evidence="6">
    <location>
        <begin position="94"/>
        <end position="114"/>
    </location>
</feature>
<dbReference type="RefSeq" id="WP_341369899.1">
    <property type="nucleotide sequence ID" value="NZ_JBBPCO010000002.1"/>
</dbReference>
<evidence type="ECO:0000256" key="6">
    <source>
        <dbReference type="SAM" id="Phobius"/>
    </source>
</evidence>
<evidence type="ECO:0000256" key="5">
    <source>
        <dbReference type="ARBA" id="ARBA00023136"/>
    </source>
</evidence>
<keyword evidence="8" id="KW-1185">Reference proteome</keyword>
<evidence type="ECO:0000256" key="3">
    <source>
        <dbReference type="ARBA" id="ARBA00022692"/>
    </source>
</evidence>
<dbReference type="Proteomes" id="UP001446205">
    <property type="component" value="Unassembled WGS sequence"/>
</dbReference>
<evidence type="ECO:0000256" key="2">
    <source>
        <dbReference type="ARBA" id="ARBA00007524"/>
    </source>
</evidence>
<dbReference type="Gene3D" id="1.20.1260.100">
    <property type="entry name" value="TspO/MBR protein"/>
    <property type="match status" value="1"/>
</dbReference>
<organism evidence="7 8">
    <name type="scientific">Thermithiobacillus plumbiphilus</name>
    <dbReference type="NCBI Taxonomy" id="1729899"/>
    <lineage>
        <taxon>Bacteria</taxon>
        <taxon>Pseudomonadati</taxon>
        <taxon>Pseudomonadota</taxon>
        <taxon>Acidithiobacillia</taxon>
        <taxon>Acidithiobacillales</taxon>
        <taxon>Thermithiobacillaceae</taxon>
        <taxon>Thermithiobacillus</taxon>
    </lineage>
</organism>
<keyword evidence="4 6" id="KW-1133">Transmembrane helix</keyword>
<dbReference type="PANTHER" id="PTHR10057">
    <property type="entry name" value="PERIPHERAL-TYPE BENZODIAZEPINE RECEPTOR"/>
    <property type="match status" value="1"/>
</dbReference>
<comment type="subcellular location">
    <subcellularLocation>
        <location evidence="1">Membrane</location>
        <topology evidence="1">Multi-pass membrane protein</topology>
    </subcellularLocation>
</comment>
<reference evidence="7 8" key="1">
    <citation type="submission" date="2024-04" db="EMBL/GenBank/DDBJ databases">
        <authorList>
            <person name="Abashina T."/>
            <person name="Shaikin A."/>
        </authorList>
    </citation>
    <scope>NUCLEOTIDE SEQUENCE [LARGE SCALE GENOMIC DNA]</scope>
    <source>
        <strain evidence="7 8">AAFK</strain>
    </source>
</reference>
<evidence type="ECO:0000313" key="7">
    <source>
        <dbReference type="EMBL" id="MEK8088834.1"/>
    </source>
</evidence>
<accession>A0ABU9D5K9</accession>
<proteinExistence type="inferred from homology"/>
<evidence type="ECO:0000313" key="8">
    <source>
        <dbReference type="Proteomes" id="UP001446205"/>
    </source>
</evidence>
<sequence length="146" mass="16324">MREGLLTRSGEFGGMLAQAPAGTGPVFPQIPDLPLVIFSSASFALLFSVGVAVFLFIKSGERATAQTGIRFFFLQLLLGLVWLVLLFFLHLPGWAFAVVLVQWVVLLQTIVIFWRRLAVAGFLLLPYFVWVSLMVWLLGSLWRLQP</sequence>
<comment type="caution">
    <text evidence="7">The sequence shown here is derived from an EMBL/GenBank/DDBJ whole genome shotgun (WGS) entry which is preliminary data.</text>
</comment>
<evidence type="ECO:0000256" key="4">
    <source>
        <dbReference type="ARBA" id="ARBA00022989"/>
    </source>
</evidence>
<feature type="transmembrane region" description="Helical" evidence="6">
    <location>
        <begin position="35"/>
        <end position="57"/>
    </location>
</feature>
<comment type="similarity">
    <text evidence="2">Belongs to the TspO/BZRP family.</text>
</comment>
<keyword evidence="5 6" id="KW-0472">Membrane</keyword>
<dbReference type="Pfam" id="PF03073">
    <property type="entry name" value="TspO_MBR"/>
    <property type="match status" value="1"/>
</dbReference>
<dbReference type="InterPro" id="IPR038330">
    <property type="entry name" value="TspO/MBR-related_sf"/>
</dbReference>